<protein>
    <submittedName>
        <fullName evidence="2">Uncharacterized protein</fullName>
    </submittedName>
</protein>
<feature type="region of interest" description="Disordered" evidence="1">
    <location>
        <begin position="1"/>
        <end position="23"/>
    </location>
</feature>
<dbReference type="EMBL" id="BLXT01000300">
    <property type="protein sequence ID" value="GFN75818.1"/>
    <property type="molecule type" value="Genomic_DNA"/>
</dbReference>
<organism evidence="2 3">
    <name type="scientific">Plakobranchus ocellatus</name>
    <dbReference type="NCBI Taxonomy" id="259542"/>
    <lineage>
        <taxon>Eukaryota</taxon>
        <taxon>Metazoa</taxon>
        <taxon>Spiralia</taxon>
        <taxon>Lophotrochozoa</taxon>
        <taxon>Mollusca</taxon>
        <taxon>Gastropoda</taxon>
        <taxon>Heterobranchia</taxon>
        <taxon>Euthyneura</taxon>
        <taxon>Panpulmonata</taxon>
        <taxon>Sacoglossa</taxon>
        <taxon>Placobranchoidea</taxon>
        <taxon>Plakobranchidae</taxon>
        <taxon>Plakobranchus</taxon>
    </lineage>
</organism>
<proteinExistence type="predicted"/>
<name>A0AAV3Y1G3_9GAST</name>
<gene>
    <name evidence="2" type="ORF">PoB_000232400</name>
</gene>
<accession>A0AAV3Y1G3</accession>
<keyword evidence="3" id="KW-1185">Reference proteome</keyword>
<dbReference type="Proteomes" id="UP000735302">
    <property type="component" value="Unassembled WGS sequence"/>
</dbReference>
<evidence type="ECO:0000256" key="1">
    <source>
        <dbReference type="SAM" id="MobiDB-lite"/>
    </source>
</evidence>
<sequence length="175" mass="19468">MSSSGEGDEGRLEFEPPTERRTSITARSVATVPPKLPKTYGAFCSGIELFEDSLVSSKAAKAILCHVQNNCQHISRVSQPLSTPGIGTSTVATGPGGGRGVRIPFHFVGLRFKFDYDSILFFYSILNIEANGASNAGPITFNVIVIIVFRWHERFWYTFHIHGHRSFLLNRRSRH</sequence>
<evidence type="ECO:0000313" key="2">
    <source>
        <dbReference type="EMBL" id="GFN75818.1"/>
    </source>
</evidence>
<reference evidence="2 3" key="1">
    <citation type="journal article" date="2021" name="Elife">
        <title>Chloroplast acquisition without the gene transfer in kleptoplastic sea slugs, Plakobranchus ocellatus.</title>
        <authorList>
            <person name="Maeda T."/>
            <person name="Takahashi S."/>
            <person name="Yoshida T."/>
            <person name="Shimamura S."/>
            <person name="Takaki Y."/>
            <person name="Nagai Y."/>
            <person name="Toyoda A."/>
            <person name="Suzuki Y."/>
            <person name="Arimoto A."/>
            <person name="Ishii H."/>
            <person name="Satoh N."/>
            <person name="Nishiyama T."/>
            <person name="Hasebe M."/>
            <person name="Maruyama T."/>
            <person name="Minagawa J."/>
            <person name="Obokata J."/>
            <person name="Shigenobu S."/>
        </authorList>
    </citation>
    <scope>NUCLEOTIDE SEQUENCE [LARGE SCALE GENOMIC DNA]</scope>
</reference>
<feature type="compositionally biased region" description="Basic and acidic residues" evidence="1">
    <location>
        <begin position="8"/>
        <end position="22"/>
    </location>
</feature>
<evidence type="ECO:0000313" key="3">
    <source>
        <dbReference type="Proteomes" id="UP000735302"/>
    </source>
</evidence>
<comment type="caution">
    <text evidence="2">The sequence shown here is derived from an EMBL/GenBank/DDBJ whole genome shotgun (WGS) entry which is preliminary data.</text>
</comment>
<dbReference type="AlphaFoldDB" id="A0AAV3Y1G3"/>